<dbReference type="Proteomes" id="UP001172102">
    <property type="component" value="Unassembled WGS sequence"/>
</dbReference>
<evidence type="ECO:0000313" key="2">
    <source>
        <dbReference type="Proteomes" id="UP001172102"/>
    </source>
</evidence>
<dbReference type="AlphaFoldDB" id="A0AA40A7U1"/>
<dbReference type="EMBL" id="JAUKUA010000005">
    <property type="protein sequence ID" value="KAK0710820.1"/>
    <property type="molecule type" value="Genomic_DNA"/>
</dbReference>
<comment type="caution">
    <text evidence="1">The sequence shown here is derived from an EMBL/GenBank/DDBJ whole genome shotgun (WGS) entry which is preliminary data.</text>
</comment>
<organism evidence="1 2">
    <name type="scientific">Lasiosphaeris hirsuta</name>
    <dbReference type="NCBI Taxonomy" id="260670"/>
    <lineage>
        <taxon>Eukaryota</taxon>
        <taxon>Fungi</taxon>
        <taxon>Dikarya</taxon>
        <taxon>Ascomycota</taxon>
        <taxon>Pezizomycotina</taxon>
        <taxon>Sordariomycetes</taxon>
        <taxon>Sordariomycetidae</taxon>
        <taxon>Sordariales</taxon>
        <taxon>Lasiosphaeriaceae</taxon>
        <taxon>Lasiosphaeris</taxon>
    </lineage>
</organism>
<gene>
    <name evidence="1" type="ORF">B0H67DRAFT_265770</name>
</gene>
<protein>
    <submittedName>
        <fullName evidence="1">Uncharacterized protein</fullName>
    </submittedName>
</protein>
<sequence length="109" mass="11687">MTAEVVKIVPWTAAGKSIVVDHESRAVRIQGEIAPEKTNHADTAEAFSAALQAVVDPIIVSNGFSITHGDHSEYYRILGSQHGGVHPRVERYPAPLFGISLRGAPSAPY</sequence>
<name>A0AA40A7U1_9PEZI</name>
<proteinExistence type="predicted"/>
<reference evidence="1" key="1">
    <citation type="submission" date="2023-06" db="EMBL/GenBank/DDBJ databases">
        <title>Genome-scale phylogeny and comparative genomics of the fungal order Sordariales.</title>
        <authorList>
            <consortium name="Lawrence Berkeley National Laboratory"/>
            <person name="Hensen N."/>
            <person name="Bonometti L."/>
            <person name="Westerberg I."/>
            <person name="Brannstrom I.O."/>
            <person name="Guillou S."/>
            <person name="Cros-Aarteil S."/>
            <person name="Calhoun S."/>
            <person name="Haridas S."/>
            <person name="Kuo A."/>
            <person name="Mondo S."/>
            <person name="Pangilinan J."/>
            <person name="Riley R."/>
            <person name="Labutti K."/>
            <person name="Andreopoulos B."/>
            <person name="Lipzen A."/>
            <person name="Chen C."/>
            <person name="Yanf M."/>
            <person name="Daum C."/>
            <person name="Ng V."/>
            <person name="Clum A."/>
            <person name="Steindorff A."/>
            <person name="Ohm R."/>
            <person name="Martin F."/>
            <person name="Silar P."/>
            <person name="Natvig D."/>
            <person name="Lalanne C."/>
            <person name="Gautier V."/>
            <person name="Ament-Velasquez S.L."/>
            <person name="Kruys A."/>
            <person name="Hutchinson M.I."/>
            <person name="Powell A.J."/>
            <person name="Barry K."/>
            <person name="Miller A.N."/>
            <person name="Grigoriev I.V."/>
            <person name="Debuchy R."/>
            <person name="Gladieux P."/>
            <person name="Thoren M.H."/>
            <person name="Johannesson H."/>
        </authorList>
    </citation>
    <scope>NUCLEOTIDE SEQUENCE</scope>
    <source>
        <strain evidence="1">SMH4607-1</strain>
    </source>
</reference>
<keyword evidence="2" id="KW-1185">Reference proteome</keyword>
<evidence type="ECO:0000313" key="1">
    <source>
        <dbReference type="EMBL" id="KAK0710820.1"/>
    </source>
</evidence>
<accession>A0AA40A7U1</accession>